<evidence type="ECO:0000256" key="3">
    <source>
        <dbReference type="HAMAP-Rule" id="MF_01077"/>
    </source>
</evidence>
<dbReference type="Gene3D" id="3.30.300.70">
    <property type="entry name" value="RimP-like superfamily, N-terminal"/>
    <property type="match status" value="1"/>
</dbReference>
<accession>A0ABU5W220</accession>
<proteinExistence type="inferred from homology"/>
<reference evidence="5 6" key="1">
    <citation type="submission" date="2023-11" db="EMBL/GenBank/DDBJ databases">
        <title>A Novel Polar Bacteriovorax (B. antarcticus) Isolated from the Biocrust in Antarctica.</title>
        <authorList>
            <person name="Mun W."/>
            <person name="Choi S.Y."/>
            <person name="Mitchell R.J."/>
        </authorList>
    </citation>
    <scope>NUCLEOTIDE SEQUENCE [LARGE SCALE GENOMIC DNA]</scope>
    <source>
        <strain evidence="5 6">PP10</strain>
    </source>
</reference>
<name>A0ABU5W220_9BACT</name>
<evidence type="ECO:0000313" key="6">
    <source>
        <dbReference type="Proteomes" id="UP001302274"/>
    </source>
</evidence>
<dbReference type="PANTHER" id="PTHR33867:SF1">
    <property type="entry name" value="RIBOSOME MATURATION FACTOR RIMP"/>
    <property type="match status" value="1"/>
</dbReference>
<dbReference type="EMBL" id="JAYGJQ010000003">
    <property type="protein sequence ID" value="MEA9358574.1"/>
    <property type="molecule type" value="Genomic_DNA"/>
</dbReference>
<dbReference type="Proteomes" id="UP001302274">
    <property type="component" value="Unassembled WGS sequence"/>
</dbReference>
<keyword evidence="2 3" id="KW-0690">Ribosome biogenesis</keyword>
<evidence type="ECO:0000256" key="2">
    <source>
        <dbReference type="ARBA" id="ARBA00022517"/>
    </source>
</evidence>
<comment type="caution">
    <text evidence="5">The sequence shown here is derived from an EMBL/GenBank/DDBJ whole genome shotgun (WGS) entry which is preliminary data.</text>
</comment>
<protein>
    <recommendedName>
        <fullName evidence="3">Ribosome maturation factor RimP</fullName>
    </recommendedName>
</protein>
<keyword evidence="6" id="KW-1185">Reference proteome</keyword>
<feature type="domain" description="Ribosome maturation factor RimP N-terminal" evidence="4">
    <location>
        <begin position="20"/>
        <end position="88"/>
    </location>
</feature>
<dbReference type="InterPro" id="IPR036847">
    <property type="entry name" value="RimP_C_sf"/>
</dbReference>
<evidence type="ECO:0000259" key="4">
    <source>
        <dbReference type="Pfam" id="PF02576"/>
    </source>
</evidence>
<dbReference type="SUPFAM" id="SSF75420">
    <property type="entry name" value="YhbC-like, N-terminal domain"/>
    <property type="match status" value="1"/>
</dbReference>
<dbReference type="InterPro" id="IPR003728">
    <property type="entry name" value="Ribosome_maturation_RimP"/>
</dbReference>
<gene>
    <name evidence="3" type="primary">rimP</name>
    <name evidence="5" type="ORF">SHI21_20220</name>
</gene>
<comment type="function">
    <text evidence="3">Required for maturation of 30S ribosomal subunits.</text>
</comment>
<organism evidence="5 6">
    <name type="scientific">Bacteriovorax antarcticus</name>
    <dbReference type="NCBI Taxonomy" id="3088717"/>
    <lineage>
        <taxon>Bacteria</taxon>
        <taxon>Pseudomonadati</taxon>
        <taxon>Bdellovibrionota</taxon>
        <taxon>Bacteriovoracia</taxon>
        <taxon>Bacteriovoracales</taxon>
        <taxon>Bacteriovoracaceae</taxon>
        <taxon>Bacteriovorax</taxon>
    </lineage>
</organism>
<dbReference type="InterPro" id="IPR028989">
    <property type="entry name" value="RimP_N"/>
</dbReference>
<keyword evidence="1 3" id="KW-0963">Cytoplasm</keyword>
<sequence length="175" mass="19848">MVLKGPRQGMELKFFDLTTKILSENNLELYEMEWNSSSGNLVVYVVNPETKTAVLEDCVKVDRGFTPYMETETWIPDNFTLEVSSPGIYRILTTVKHFKDVEGQEVLLHLITKIDEAKYPDFPKALRNNLKLKAKLVSASETGVVVDAKGSIIDIPYEQIKKANLETDISKYNAE</sequence>
<dbReference type="InterPro" id="IPR028998">
    <property type="entry name" value="RimP_C"/>
</dbReference>
<dbReference type="CDD" id="cd01734">
    <property type="entry name" value="YlxS_C"/>
    <property type="match status" value="1"/>
</dbReference>
<evidence type="ECO:0000256" key="1">
    <source>
        <dbReference type="ARBA" id="ARBA00022490"/>
    </source>
</evidence>
<dbReference type="InterPro" id="IPR035956">
    <property type="entry name" value="RimP_N_sf"/>
</dbReference>
<dbReference type="PANTHER" id="PTHR33867">
    <property type="entry name" value="RIBOSOME MATURATION FACTOR RIMP"/>
    <property type="match status" value="1"/>
</dbReference>
<comment type="similarity">
    <text evidence="3">Belongs to the RimP family.</text>
</comment>
<comment type="subcellular location">
    <subcellularLocation>
        <location evidence="3">Cytoplasm</location>
    </subcellularLocation>
</comment>
<dbReference type="HAMAP" id="MF_01077">
    <property type="entry name" value="RimP"/>
    <property type="match status" value="1"/>
</dbReference>
<dbReference type="SUPFAM" id="SSF74942">
    <property type="entry name" value="YhbC-like, C-terminal domain"/>
    <property type="match status" value="1"/>
</dbReference>
<dbReference type="RefSeq" id="WP_323579048.1">
    <property type="nucleotide sequence ID" value="NZ_JAYGJQ010000003.1"/>
</dbReference>
<evidence type="ECO:0000313" key="5">
    <source>
        <dbReference type="EMBL" id="MEA9358574.1"/>
    </source>
</evidence>
<dbReference type="Pfam" id="PF02576">
    <property type="entry name" value="RimP_N"/>
    <property type="match status" value="1"/>
</dbReference>